<evidence type="ECO:0000313" key="6">
    <source>
        <dbReference type="EMBL" id="KPU45013.1"/>
    </source>
</evidence>
<dbReference type="Proteomes" id="UP000050326">
    <property type="component" value="Unassembled WGS sequence"/>
</dbReference>
<feature type="binding site" evidence="4">
    <location>
        <position position="68"/>
    </location>
    <ligand>
        <name>Zn(2+)</name>
        <dbReference type="ChEBI" id="CHEBI:29105"/>
    </ligand>
</feature>
<dbReference type="Gene3D" id="3.20.20.140">
    <property type="entry name" value="Metal-dependent hydrolases"/>
    <property type="match status" value="1"/>
</dbReference>
<feature type="binding site" evidence="4">
    <location>
        <position position="183"/>
    </location>
    <ligand>
        <name>substrate</name>
    </ligand>
</feature>
<dbReference type="InterPro" id="IPR050287">
    <property type="entry name" value="MTA/SAH_deaminase"/>
</dbReference>
<dbReference type="HAMAP" id="MF_01281">
    <property type="entry name" value="MTA_SAH_deamin"/>
    <property type="match status" value="1"/>
</dbReference>
<protein>
    <recommendedName>
        <fullName evidence="4">5-methylthioadenosine/S-adenosylhomocysteine deaminase</fullName>
        <shortName evidence="4">MTA/SAH deaminase</shortName>
        <ecNumber evidence="4">3.5.4.28</ecNumber>
        <ecNumber evidence="4">3.5.4.31</ecNumber>
    </recommendedName>
</protein>
<dbReference type="FunFam" id="3.20.20.140:FF:000014">
    <property type="entry name" value="5-methylthioadenosine/S-adenosylhomocysteine deaminase"/>
    <property type="match status" value="1"/>
</dbReference>
<organism evidence="6 7">
    <name type="scientific">Oxobacter pfennigii</name>
    <dbReference type="NCBI Taxonomy" id="36849"/>
    <lineage>
        <taxon>Bacteria</taxon>
        <taxon>Bacillati</taxon>
        <taxon>Bacillota</taxon>
        <taxon>Clostridia</taxon>
        <taxon>Eubacteriales</taxon>
        <taxon>Clostridiaceae</taxon>
        <taxon>Oxobacter</taxon>
    </lineage>
</organism>
<dbReference type="PATRIC" id="fig|36849.3.peg.1581"/>
<dbReference type="CDD" id="cd01298">
    <property type="entry name" value="ATZ_TRZ_like"/>
    <property type="match status" value="1"/>
</dbReference>
<name>A0A0P8WAN4_9CLOT</name>
<dbReference type="PANTHER" id="PTHR43794">
    <property type="entry name" value="AMINOHYDROLASE SSNA-RELATED"/>
    <property type="match status" value="1"/>
</dbReference>
<feature type="binding site" evidence="4">
    <location>
        <position position="66"/>
    </location>
    <ligand>
        <name>Zn(2+)</name>
        <dbReference type="ChEBI" id="CHEBI:29105"/>
    </ligand>
</feature>
<accession>A0A0P8WAN4</accession>
<comment type="similarity">
    <text evidence="4">Belongs to the metallo-dependent hydrolases superfamily. MTA/SAH deaminase family.</text>
</comment>
<comment type="catalytic activity">
    <reaction evidence="4">
        <text>S-adenosyl-L-homocysteine + H2O + H(+) = S-inosyl-L-homocysteine + NH4(+)</text>
        <dbReference type="Rhea" id="RHEA:20716"/>
        <dbReference type="ChEBI" id="CHEBI:15377"/>
        <dbReference type="ChEBI" id="CHEBI:15378"/>
        <dbReference type="ChEBI" id="CHEBI:28938"/>
        <dbReference type="ChEBI" id="CHEBI:57856"/>
        <dbReference type="ChEBI" id="CHEBI:57985"/>
        <dbReference type="EC" id="3.5.4.28"/>
    </reaction>
</comment>
<dbReference type="EC" id="3.5.4.31" evidence="4"/>
<evidence type="ECO:0000256" key="4">
    <source>
        <dbReference type="HAMAP-Rule" id="MF_01281"/>
    </source>
</evidence>
<dbReference type="SUPFAM" id="SSF51338">
    <property type="entry name" value="Composite domain of metallo-dependent hydrolases"/>
    <property type="match status" value="1"/>
</dbReference>
<dbReference type="RefSeq" id="WP_054874559.1">
    <property type="nucleotide sequence ID" value="NZ_LKET01000028.1"/>
</dbReference>
<dbReference type="AlphaFoldDB" id="A0A0P8WAN4"/>
<feature type="binding site" evidence="4">
    <location>
        <position position="298"/>
    </location>
    <ligand>
        <name>substrate</name>
    </ligand>
</feature>
<dbReference type="InterPro" id="IPR011059">
    <property type="entry name" value="Metal-dep_hydrolase_composite"/>
</dbReference>
<dbReference type="SUPFAM" id="SSF51556">
    <property type="entry name" value="Metallo-dependent hydrolases"/>
    <property type="match status" value="1"/>
</dbReference>
<dbReference type="PANTHER" id="PTHR43794:SF11">
    <property type="entry name" value="AMIDOHYDROLASE-RELATED DOMAIN-CONTAINING PROTEIN"/>
    <property type="match status" value="1"/>
</dbReference>
<evidence type="ECO:0000256" key="2">
    <source>
        <dbReference type="ARBA" id="ARBA00022801"/>
    </source>
</evidence>
<sequence>MKTLIKDCCIIKMTNENEIIKKGYILIEEDKISKIGEGEYKDLKDEKLNIIDGEGTAAIPGLINTHTHCSMTLLRGYGEGLPLMKWLNEKIWPFEAKLDAEDIYIGAELAALEMIKSGTTCFLDMYYFEDDICKAVGQSGIRGIICTPVIGDDWQQRIERFKAFYKRNNGSFDGRIINMLAPHAPYTCTRESLEQSAKAAKEMNCGLHIHIAETLDEVETINKTYGCSPVEFLEQTGIFENKVIAAHCVHISDKDMEILKKYNVTAAHCPQSNMKLSSGISPVSKMLALGINVSLGTDGASSNNNLDMIEEMQTASYLQKLSTSDATALSPYETLEMATVNGAKALGLEKEIGKLDVGMKADIVLIDLNKPHMVPIFDVCANIVYSGSGKDVKTVIVNGKTVMEDYVVKTMNEKDILNSVKKSVENILSRQ</sequence>
<evidence type="ECO:0000256" key="1">
    <source>
        <dbReference type="ARBA" id="ARBA00022723"/>
    </source>
</evidence>
<dbReference type="InterPro" id="IPR023512">
    <property type="entry name" value="Deaminase_MtaD/DadD"/>
</dbReference>
<dbReference type="GO" id="GO:0046872">
    <property type="term" value="F:metal ion binding"/>
    <property type="evidence" value="ECO:0007669"/>
    <property type="project" value="UniProtKB-KW"/>
</dbReference>
<dbReference type="Pfam" id="PF01979">
    <property type="entry name" value="Amidohydro_1"/>
    <property type="match status" value="1"/>
</dbReference>
<comment type="cofactor">
    <cofactor evidence="4">
        <name>Zn(2+)</name>
        <dbReference type="ChEBI" id="CHEBI:29105"/>
    </cofactor>
    <text evidence="4">Binds 1 zinc ion per subunit.</text>
</comment>
<dbReference type="EC" id="3.5.4.28" evidence="4"/>
<gene>
    <name evidence="4 6" type="primary">mtaD</name>
    <name evidence="6" type="ORF">OXPF_14910</name>
</gene>
<feature type="domain" description="Amidohydrolase-related" evidence="5">
    <location>
        <begin position="58"/>
        <end position="402"/>
    </location>
</feature>
<comment type="catalytic activity">
    <reaction evidence="4">
        <text>S-methyl-5'-thioadenosine + H2O + H(+) = S-methyl-5'-thioinosine + NH4(+)</text>
        <dbReference type="Rhea" id="RHEA:25025"/>
        <dbReference type="ChEBI" id="CHEBI:15377"/>
        <dbReference type="ChEBI" id="CHEBI:15378"/>
        <dbReference type="ChEBI" id="CHEBI:17509"/>
        <dbReference type="ChEBI" id="CHEBI:28938"/>
        <dbReference type="ChEBI" id="CHEBI:48595"/>
        <dbReference type="EC" id="3.5.4.31"/>
    </reaction>
</comment>
<comment type="caution">
    <text evidence="4">Lacks conserved residue(s) required for the propagation of feature annotation.</text>
</comment>
<evidence type="ECO:0000259" key="5">
    <source>
        <dbReference type="Pfam" id="PF01979"/>
    </source>
</evidence>
<dbReference type="InterPro" id="IPR032466">
    <property type="entry name" value="Metal_Hydrolase"/>
</dbReference>
<dbReference type="EMBL" id="LKET01000028">
    <property type="protein sequence ID" value="KPU45013.1"/>
    <property type="molecule type" value="Genomic_DNA"/>
</dbReference>
<proteinExistence type="inferred from homology"/>
<dbReference type="GO" id="GO:0050270">
    <property type="term" value="F:S-adenosylhomocysteine deaminase activity"/>
    <property type="evidence" value="ECO:0007669"/>
    <property type="project" value="UniProtKB-UniRule"/>
</dbReference>
<reference evidence="6 7" key="1">
    <citation type="submission" date="2015-09" db="EMBL/GenBank/DDBJ databases">
        <title>Genome sequence of Oxobacter pfennigii DSM 3222.</title>
        <authorList>
            <person name="Poehlein A."/>
            <person name="Bengelsdorf F.R."/>
            <person name="Schiel-Bengelsdorf B."/>
            <person name="Duerre P."/>
            <person name="Daniel R."/>
        </authorList>
    </citation>
    <scope>NUCLEOTIDE SEQUENCE [LARGE SCALE GENOMIC DNA]</scope>
    <source>
        <strain evidence="6 7">DSM 3222</strain>
    </source>
</reference>
<dbReference type="OrthoDB" id="9807210at2"/>
<dbReference type="GO" id="GO:0090614">
    <property type="term" value="F:5'-methylthioadenosine deaminase activity"/>
    <property type="evidence" value="ECO:0007669"/>
    <property type="project" value="UniProtKB-UniRule"/>
</dbReference>
<keyword evidence="3 4" id="KW-0862">Zinc</keyword>
<keyword evidence="1 4" id="KW-0479">Metal-binding</keyword>
<comment type="function">
    <text evidence="4">Catalyzes the deamination of 5-methylthioadenosine and S-adenosyl-L-homocysteine into 5-methylthioinosine and S-inosyl-L-homocysteine, respectively. Is also able to deaminate adenosine.</text>
</comment>
<dbReference type="STRING" id="36849.OXPF_14910"/>
<dbReference type="InterPro" id="IPR006680">
    <property type="entry name" value="Amidohydro-rel"/>
</dbReference>
<evidence type="ECO:0000313" key="7">
    <source>
        <dbReference type="Proteomes" id="UP000050326"/>
    </source>
</evidence>
<feature type="binding site" evidence="4">
    <location>
        <position position="95"/>
    </location>
    <ligand>
        <name>substrate</name>
    </ligand>
</feature>
<evidence type="ECO:0000256" key="3">
    <source>
        <dbReference type="ARBA" id="ARBA00022833"/>
    </source>
</evidence>
<keyword evidence="2 4" id="KW-0378">Hydrolase</keyword>
<dbReference type="Gene3D" id="2.30.40.10">
    <property type="entry name" value="Urease, subunit C, domain 1"/>
    <property type="match status" value="1"/>
</dbReference>
<feature type="binding site" evidence="4">
    <location>
        <position position="213"/>
    </location>
    <ligand>
        <name>substrate</name>
    </ligand>
</feature>
<comment type="caution">
    <text evidence="6">The sequence shown here is derived from an EMBL/GenBank/DDBJ whole genome shotgun (WGS) entry which is preliminary data.</text>
</comment>
<feature type="binding site" evidence="4">
    <location>
        <position position="210"/>
    </location>
    <ligand>
        <name>Zn(2+)</name>
        <dbReference type="ChEBI" id="CHEBI:29105"/>
    </ligand>
</feature>
<keyword evidence="7" id="KW-1185">Reference proteome</keyword>
<feature type="binding site" evidence="4">
    <location>
        <position position="298"/>
    </location>
    <ligand>
        <name>Zn(2+)</name>
        <dbReference type="ChEBI" id="CHEBI:29105"/>
    </ligand>
</feature>